<protein>
    <recommendedName>
        <fullName evidence="5">Cadherin domain-containing protein</fullName>
    </recommendedName>
</protein>
<evidence type="ECO:0008006" key="5">
    <source>
        <dbReference type="Google" id="ProtNLM"/>
    </source>
</evidence>
<accession>A0A8S2U3W1</accession>
<dbReference type="EMBL" id="CAJOBJ010062150">
    <property type="protein sequence ID" value="CAF4422412.1"/>
    <property type="molecule type" value="Genomic_DNA"/>
</dbReference>
<dbReference type="Proteomes" id="UP000681720">
    <property type="component" value="Unassembled WGS sequence"/>
</dbReference>
<dbReference type="Proteomes" id="UP000681967">
    <property type="component" value="Unassembled WGS sequence"/>
</dbReference>
<name>A0A8S2U3W1_9BILA</name>
<proteinExistence type="predicted"/>
<evidence type="ECO:0000313" key="2">
    <source>
        <dbReference type="EMBL" id="CAF4297406.1"/>
    </source>
</evidence>
<dbReference type="GO" id="GO:0005509">
    <property type="term" value="F:calcium ion binding"/>
    <property type="evidence" value="ECO:0007669"/>
    <property type="project" value="InterPro"/>
</dbReference>
<gene>
    <name evidence="2" type="ORF">BYL167_LOCUS27348</name>
    <name evidence="3" type="ORF">GIL414_LOCUS31160</name>
</gene>
<keyword evidence="1" id="KW-0472">Membrane</keyword>
<dbReference type="EMBL" id="CAJOBH010034963">
    <property type="protein sequence ID" value="CAF4297406.1"/>
    <property type="molecule type" value="Genomic_DNA"/>
</dbReference>
<dbReference type="InterPro" id="IPR015919">
    <property type="entry name" value="Cadherin-like_sf"/>
</dbReference>
<organism evidence="2 4">
    <name type="scientific">Rotaria magnacalcarata</name>
    <dbReference type="NCBI Taxonomy" id="392030"/>
    <lineage>
        <taxon>Eukaryota</taxon>
        <taxon>Metazoa</taxon>
        <taxon>Spiralia</taxon>
        <taxon>Gnathifera</taxon>
        <taxon>Rotifera</taxon>
        <taxon>Eurotatoria</taxon>
        <taxon>Bdelloidea</taxon>
        <taxon>Philodinida</taxon>
        <taxon>Philodinidae</taxon>
        <taxon>Rotaria</taxon>
    </lineage>
</organism>
<evidence type="ECO:0000256" key="1">
    <source>
        <dbReference type="SAM" id="Phobius"/>
    </source>
</evidence>
<keyword evidence="1" id="KW-1133">Transmembrane helix</keyword>
<feature type="transmembrane region" description="Helical" evidence="1">
    <location>
        <begin position="64"/>
        <end position="81"/>
    </location>
</feature>
<evidence type="ECO:0000313" key="4">
    <source>
        <dbReference type="Proteomes" id="UP000681967"/>
    </source>
</evidence>
<dbReference type="GO" id="GO:0016020">
    <property type="term" value="C:membrane"/>
    <property type="evidence" value="ECO:0007669"/>
    <property type="project" value="InterPro"/>
</dbReference>
<reference evidence="2" key="1">
    <citation type="submission" date="2021-02" db="EMBL/GenBank/DDBJ databases">
        <authorList>
            <person name="Nowell W R."/>
        </authorList>
    </citation>
    <scope>NUCLEOTIDE SEQUENCE</scope>
</reference>
<dbReference type="SUPFAM" id="SSF49313">
    <property type="entry name" value="Cadherin-like"/>
    <property type="match status" value="1"/>
</dbReference>
<dbReference type="AlphaFoldDB" id="A0A8S2U3W1"/>
<keyword evidence="1" id="KW-0812">Transmembrane</keyword>
<sequence>MIECIKNTHTYERYEIIVVARDHGKPTLSSSTLVQIQLVSSVNNKNRAPVPSSWLHAEQSPQNILILAGVLAALFVFMSLFI</sequence>
<comment type="caution">
    <text evidence="2">The sequence shown here is derived from an EMBL/GenBank/DDBJ whole genome shotgun (WGS) entry which is preliminary data.</text>
</comment>
<feature type="non-terminal residue" evidence="2">
    <location>
        <position position="82"/>
    </location>
</feature>
<evidence type="ECO:0000313" key="3">
    <source>
        <dbReference type="EMBL" id="CAF4422412.1"/>
    </source>
</evidence>
<dbReference type="CDD" id="cd11304">
    <property type="entry name" value="Cadherin_repeat"/>
    <property type="match status" value="1"/>
</dbReference>